<dbReference type="PANTHER" id="PTHR44188">
    <property type="entry name" value="GDAP1, ISOFORM A"/>
    <property type="match status" value="1"/>
</dbReference>
<name>A0ABW3FAF3_9HYPH</name>
<sequence length="343" mass="38327">MNQHTKPDLEALARQARMAAVGDAARRTIVHPDHPVPDTPRGESEASPRFELFHFTMSICSQKSRVALLEAGHSFASNELVIMPPLNENYAPEYVQLRMSSKLAKERPLVGSYSGATDVGKEGFDPLVVPTLVDYETNEVIADSRTITMHVASVGENTLIPDQNKDDVIKEIDIVDGLPIAGLFYGKNPAGDHRPTAIQKGMQDAHTRKIEQINLRLEAMAPDHPLRKAYAHKIMKEEAGRKFISDEANMQSLIDHAQNAIRGLDERLSDDRTWATGETFTMADAFWGPSLYRLLYLGYDWMWADLPKTTAYAERTFERSSIKMGVIKWPGHPPGDTIARFMG</sequence>
<dbReference type="EMBL" id="JBHTJV010000002">
    <property type="protein sequence ID" value="MFD0915392.1"/>
    <property type="molecule type" value="Genomic_DNA"/>
</dbReference>
<dbReference type="PROSITE" id="PS50405">
    <property type="entry name" value="GST_CTER"/>
    <property type="match status" value="1"/>
</dbReference>
<keyword evidence="5" id="KW-1185">Reference proteome</keyword>
<feature type="domain" description="GST C-terminal" evidence="3">
    <location>
        <begin position="206"/>
        <end position="334"/>
    </location>
</feature>
<dbReference type="InterPro" id="IPR004045">
    <property type="entry name" value="Glutathione_S-Trfase_N"/>
</dbReference>
<dbReference type="SUPFAM" id="SSF47616">
    <property type="entry name" value="GST C-terminal domain-like"/>
    <property type="match status" value="1"/>
</dbReference>
<evidence type="ECO:0000313" key="5">
    <source>
        <dbReference type="Proteomes" id="UP001597101"/>
    </source>
</evidence>
<dbReference type="InterPro" id="IPR010987">
    <property type="entry name" value="Glutathione-S-Trfase_C-like"/>
</dbReference>
<accession>A0ABW3FAF3</accession>
<organism evidence="4 5">
    <name type="scientific">Pseudahrensia aquimaris</name>
    <dbReference type="NCBI Taxonomy" id="744461"/>
    <lineage>
        <taxon>Bacteria</taxon>
        <taxon>Pseudomonadati</taxon>
        <taxon>Pseudomonadota</taxon>
        <taxon>Alphaproteobacteria</taxon>
        <taxon>Hyphomicrobiales</taxon>
        <taxon>Ahrensiaceae</taxon>
        <taxon>Pseudahrensia</taxon>
    </lineage>
</organism>
<dbReference type="InterPro" id="IPR036282">
    <property type="entry name" value="Glutathione-S-Trfase_C_sf"/>
</dbReference>
<dbReference type="Pfam" id="PF13410">
    <property type="entry name" value="GST_C_2"/>
    <property type="match status" value="1"/>
</dbReference>
<dbReference type="Proteomes" id="UP001597101">
    <property type="component" value="Unassembled WGS sequence"/>
</dbReference>
<feature type="domain" description="GST N-terminal" evidence="2">
    <location>
        <begin position="48"/>
        <end position="159"/>
    </location>
</feature>
<comment type="caution">
    <text evidence="4">The sequence shown here is derived from an EMBL/GenBank/DDBJ whole genome shotgun (WGS) entry which is preliminary data.</text>
</comment>
<protein>
    <submittedName>
        <fullName evidence="4">Glutathione S-transferase family protein</fullName>
    </submittedName>
</protein>
<dbReference type="Gene3D" id="3.40.30.10">
    <property type="entry name" value="Glutaredoxin"/>
    <property type="match status" value="1"/>
</dbReference>
<reference evidence="5" key="1">
    <citation type="journal article" date="2019" name="Int. J. Syst. Evol. Microbiol.">
        <title>The Global Catalogue of Microorganisms (GCM) 10K type strain sequencing project: providing services to taxonomists for standard genome sequencing and annotation.</title>
        <authorList>
            <consortium name="The Broad Institute Genomics Platform"/>
            <consortium name="The Broad Institute Genome Sequencing Center for Infectious Disease"/>
            <person name="Wu L."/>
            <person name="Ma J."/>
        </authorList>
    </citation>
    <scope>NUCLEOTIDE SEQUENCE [LARGE SCALE GENOMIC DNA]</scope>
    <source>
        <strain evidence="5">CCUG 60023</strain>
    </source>
</reference>
<dbReference type="PROSITE" id="PS50404">
    <property type="entry name" value="GST_NTER"/>
    <property type="match status" value="1"/>
</dbReference>
<evidence type="ECO:0000313" key="4">
    <source>
        <dbReference type="EMBL" id="MFD0915392.1"/>
    </source>
</evidence>
<comment type="similarity">
    <text evidence="1">Belongs to the GST superfamily.</text>
</comment>
<evidence type="ECO:0000259" key="2">
    <source>
        <dbReference type="PROSITE" id="PS50404"/>
    </source>
</evidence>
<evidence type="ECO:0000256" key="1">
    <source>
        <dbReference type="ARBA" id="ARBA00007409"/>
    </source>
</evidence>
<dbReference type="CDD" id="cd00299">
    <property type="entry name" value="GST_C_family"/>
    <property type="match status" value="1"/>
</dbReference>
<evidence type="ECO:0000259" key="3">
    <source>
        <dbReference type="PROSITE" id="PS50405"/>
    </source>
</evidence>
<proteinExistence type="inferred from homology"/>
<gene>
    <name evidence="4" type="ORF">ACFQ14_03130</name>
</gene>
<dbReference type="PANTHER" id="PTHR44188:SF1">
    <property type="entry name" value="GDAP1, ISOFORM A"/>
    <property type="match status" value="1"/>
</dbReference>
<dbReference type="RefSeq" id="WP_377211236.1">
    <property type="nucleotide sequence ID" value="NZ_JBHTJV010000002.1"/>
</dbReference>
<dbReference type="Gene3D" id="1.20.1050.10">
    <property type="match status" value="1"/>
</dbReference>